<dbReference type="EMBL" id="CP162511">
    <property type="protein sequence ID" value="XDI04587.1"/>
    <property type="molecule type" value="Genomic_DNA"/>
</dbReference>
<dbReference type="AlphaFoldDB" id="A0AB39BEI7"/>
<name>A0AB39BEI7_9MICO</name>
<gene>
    <name evidence="1" type="ORF">ABFY20_14775</name>
</gene>
<accession>A0AB39BEI7</accession>
<dbReference type="PANTHER" id="PTHR34817:SF1">
    <property type="entry name" value="NUCLEOTIDYLTRANSFERASE"/>
    <property type="match status" value="1"/>
</dbReference>
<dbReference type="PANTHER" id="PTHR34817">
    <property type="entry name" value="NUCLEOTIDYLTRANSFERASE"/>
    <property type="match status" value="1"/>
</dbReference>
<sequence>MQTIVTAEYGSRAIGVATGDSDHDLMSVFVEDPEYVLGIETIDTHASSTAAAGARSTHQDTDITRYPLRKWAKLAAVGNPTVLLLLFLEPLDSTGHWEMLKGIRDAFVSREAGRRFQGYSLGQREAMVGMRNKRTNRPELIHKHGYDTKFAYHMVRTAMQGVELMTTGALRLPMAPGDLEVLRSIRAGAMSKDAVLDLASSLDSDLTVAIARAQVNDQPDRMLINDTLHRIYLDAWASR</sequence>
<proteinExistence type="predicted"/>
<protein>
    <submittedName>
        <fullName evidence="1">Nucleotidyltransferase domain-containing protein</fullName>
    </submittedName>
</protein>
<reference evidence="1" key="1">
    <citation type="submission" date="2024-05" db="EMBL/GenBank/DDBJ databases">
        <title>Herbiconiux sp. A18JL235.</title>
        <authorList>
            <person name="Zhang G."/>
        </authorList>
    </citation>
    <scope>NUCLEOTIDE SEQUENCE</scope>
    <source>
        <strain evidence="1">A18JL235</strain>
    </source>
</reference>
<dbReference type="Pfam" id="PF10127">
    <property type="entry name" value="RlaP"/>
    <property type="match status" value="1"/>
</dbReference>
<dbReference type="RefSeq" id="WP_368496991.1">
    <property type="nucleotide sequence ID" value="NZ_CP162511.1"/>
</dbReference>
<organism evidence="1">
    <name type="scientific">Herbiconiux sp. A18JL235</name>
    <dbReference type="NCBI Taxonomy" id="3152363"/>
    <lineage>
        <taxon>Bacteria</taxon>
        <taxon>Bacillati</taxon>
        <taxon>Actinomycetota</taxon>
        <taxon>Actinomycetes</taxon>
        <taxon>Micrococcales</taxon>
        <taxon>Microbacteriaceae</taxon>
        <taxon>Herbiconiux</taxon>
    </lineage>
</organism>
<dbReference type="InterPro" id="IPR018775">
    <property type="entry name" value="RlaP"/>
</dbReference>
<evidence type="ECO:0000313" key="1">
    <source>
        <dbReference type="EMBL" id="XDI04587.1"/>
    </source>
</evidence>